<keyword evidence="5" id="KW-1185">Reference proteome</keyword>
<name>A0A8C4EM14_DICLA</name>
<evidence type="ECO:0000256" key="2">
    <source>
        <dbReference type="ARBA" id="ARBA00022786"/>
    </source>
</evidence>
<evidence type="ECO:0000256" key="1">
    <source>
        <dbReference type="ARBA" id="ARBA00022679"/>
    </source>
</evidence>
<proteinExistence type="predicted"/>
<feature type="domain" description="HECT" evidence="3">
    <location>
        <begin position="378"/>
        <end position="456"/>
    </location>
</feature>
<evidence type="ECO:0000313" key="5">
    <source>
        <dbReference type="Proteomes" id="UP000694389"/>
    </source>
</evidence>
<dbReference type="Proteomes" id="UP000694389">
    <property type="component" value="Unassembled WGS sequence"/>
</dbReference>
<accession>A0A8C4EM14</accession>
<sequence length="467" mass="52016">MSSRNSATFKEDGCFHVPMDTEGYSGRQLCAVTNNGKNHLFLVPLQEELDTEPLPYDSAEFARMPQVPCLTCNATMLLQMLALHAENCQQTVNVCPICQKEFPMSVLAKHGSECAERAFRKPVKQNMDVPGPSSGYSVDRSPLAPVETASLISWKTADTPQEAMQLFLKELRQGGVNQPSLLLSLNARDDDEERDSTLISFYKENRTKSQWTAPFNCRIIGNAAVTTMFQGQTDNLVPVLSTSLIESDLIMIAGRMTGHSAIYGGPTLSALSPAVVDAFINSTKEMAASKLCLEDCCDVEHRETIRLVLKEQWNEEESSQITELCLNWYCPVPTKETNRLLLFQQLLSHTAILQSIRWPQSKEAYDSDDSDDSIPTGTISAITGFVEDASPGILSKLGKFWTGWEVPPNRYIMEIVKSRGRNHLPTASTCYERIRIPDHYSSYSGLKSDLMECVESIDNQTTKNNQS</sequence>
<dbReference type="AlphaFoldDB" id="A0A8C4EM14"/>
<keyword evidence="2" id="KW-0833">Ubl conjugation pathway</keyword>
<keyword evidence="1" id="KW-0808">Transferase</keyword>
<dbReference type="GeneTree" id="ENSGT00400000024202"/>
<dbReference type="Gene3D" id="3.30.2410.10">
    <property type="entry name" value="Hect, E3 ligase catalytic domain"/>
    <property type="match status" value="1"/>
</dbReference>
<reference evidence="4" key="2">
    <citation type="submission" date="2025-09" db="UniProtKB">
        <authorList>
            <consortium name="Ensembl"/>
        </authorList>
    </citation>
    <scope>IDENTIFICATION</scope>
</reference>
<dbReference type="Pfam" id="PF00632">
    <property type="entry name" value="HECT"/>
    <property type="match status" value="1"/>
</dbReference>
<evidence type="ECO:0000313" key="4">
    <source>
        <dbReference type="Ensembl" id="ENSDLAP00005020178.2"/>
    </source>
</evidence>
<evidence type="ECO:0000259" key="3">
    <source>
        <dbReference type="Pfam" id="PF00632"/>
    </source>
</evidence>
<dbReference type="SUPFAM" id="SSF56204">
    <property type="entry name" value="Hect, E3 ligase catalytic domain"/>
    <property type="match status" value="1"/>
</dbReference>
<protein>
    <recommendedName>
        <fullName evidence="3">HECT domain-containing protein</fullName>
    </recommendedName>
</protein>
<dbReference type="Ensembl" id="ENSDLAT00005021648.2">
    <property type="protein sequence ID" value="ENSDLAP00005020178.2"/>
    <property type="gene ID" value="ENSDLAG00005009436.2"/>
</dbReference>
<dbReference type="GO" id="GO:0004842">
    <property type="term" value="F:ubiquitin-protein transferase activity"/>
    <property type="evidence" value="ECO:0007669"/>
    <property type="project" value="InterPro"/>
</dbReference>
<dbReference type="InterPro" id="IPR000569">
    <property type="entry name" value="HECT_dom"/>
</dbReference>
<organism evidence="4 5">
    <name type="scientific">Dicentrarchus labrax</name>
    <name type="common">European seabass</name>
    <name type="synonym">Morone labrax</name>
    <dbReference type="NCBI Taxonomy" id="13489"/>
    <lineage>
        <taxon>Eukaryota</taxon>
        <taxon>Metazoa</taxon>
        <taxon>Chordata</taxon>
        <taxon>Craniata</taxon>
        <taxon>Vertebrata</taxon>
        <taxon>Euteleostomi</taxon>
        <taxon>Actinopterygii</taxon>
        <taxon>Neopterygii</taxon>
        <taxon>Teleostei</taxon>
        <taxon>Neoteleostei</taxon>
        <taxon>Acanthomorphata</taxon>
        <taxon>Eupercaria</taxon>
        <taxon>Moronidae</taxon>
        <taxon>Dicentrarchus</taxon>
    </lineage>
</organism>
<reference evidence="4" key="1">
    <citation type="submission" date="2025-08" db="UniProtKB">
        <authorList>
            <consortium name="Ensembl"/>
        </authorList>
    </citation>
    <scope>IDENTIFICATION</scope>
</reference>
<dbReference type="InterPro" id="IPR035983">
    <property type="entry name" value="Hect_E3_ubiquitin_ligase"/>
</dbReference>